<feature type="region of interest" description="Disordered" evidence="1">
    <location>
        <begin position="1"/>
        <end position="24"/>
    </location>
</feature>
<dbReference type="EMBL" id="CM017641">
    <property type="protein sequence ID" value="TYJ29042.1"/>
    <property type="molecule type" value="Genomic_DNA"/>
</dbReference>
<feature type="region of interest" description="Disordered" evidence="1">
    <location>
        <begin position="50"/>
        <end position="69"/>
    </location>
</feature>
<accession>A0A5D2YS79</accession>
<organism evidence="2 3">
    <name type="scientific">Gossypium mustelinum</name>
    <name type="common">Cotton</name>
    <name type="synonym">Gossypium caicoense</name>
    <dbReference type="NCBI Taxonomy" id="34275"/>
    <lineage>
        <taxon>Eukaryota</taxon>
        <taxon>Viridiplantae</taxon>
        <taxon>Streptophyta</taxon>
        <taxon>Embryophyta</taxon>
        <taxon>Tracheophyta</taxon>
        <taxon>Spermatophyta</taxon>
        <taxon>Magnoliopsida</taxon>
        <taxon>eudicotyledons</taxon>
        <taxon>Gunneridae</taxon>
        <taxon>Pentapetalae</taxon>
        <taxon>rosids</taxon>
        <taxon>malvids</taxon>
        <taxon>Malvales</taxon>
        <taxon>Malvaceae</taxon>
        <taxon>Malvoideae</taxon>
        <taxon>Gossypium</taxon>
    </lineage>
</organism>
<reference evidence="2 3" key="1">
    <citation type="submission" date="2019-07" db="EMBL/GenBank/DDBJ databases">
        <title>WGS assembly of Gossypium mustelinum.</title>
        <authorList>
            <person name="Chen Z.J."/>
            <person name="Sreedasyam A."/>
            <person name="Ando A."/>
            <person name="Song Q."/>
            <person name="De L."/>
            <person name="Hulse-Kemp A."/>
            <person name="Ding M."/>
            <person name="Ye W."/>
            <person name="Kirkbride R."/>
            <person name="Jenkins J."/>
            <person name="Plott C."/>
            <person name="Lovell J."/>
            <person name="Lin Y.-M."/>
            <person name="Vaughn R."/>
            <person name="Liu B."/>
            <person name="Li W."/>
            <person name="Simpson S."/>
            <person name="Scheffler B."/>
            <person name="Saski C."/>
            <person name="Grover C."/>
            <person name="Hu G."/>
            <person name="Conover J."/>
            <person name="Carlson J."/>
            <person name="Shu S."/>
            <person name="Boston L."/>
            <person name="Williams M."/>
            <person name="Peterson D."/>
            <person name="Mcgee K."/>
            <person name="Jones D."/>
            <person name="Wendel J."/>
            <person name="Stelly D."/>
            <person name="Grimwood J."/>
            <person name="Schmutz J."/>
        </authorList>
    </citation>
    <scope>NUCLEOTIDE SEQUENCE [LARGE SCALE GENOMIC DNA]</scope>
    <source>
        <strain evidence="2">1408120.09</strain>
    </source>
</reference>
<gene>
    <name evidence="2" type="ORF">E1A91_A06G042800v1</name>
</gene>
<dbReference type="AlphaFoldDB" id="A0A5D2YS79"/>
<dbReference type="Proteomes" id="UP000323597">
    <property type="component" value="Chromosome A06"/>
</dbReference>
<evidence type="ECO:0000313" key="3">
    <source>
        <dbReference type="Proteomes" id="UP000323597"/>
    </source>
</evidence>
<feature type="compositionally biased region" description="Polar residues" evidence="1">
    <location>
        <begin position="52"/>
        <end position="63"/>
    </location>
</feature>
<evidence type="ECO:0000313" key="2">
    <source>
        <dbReference type="EMBL" id="TYJ29042.1"/>
    </source>
</evidence>
<proteinExistence type="predicted"/>
<name>A0A5D2YS79_GOSMU</name>
<protein>
    <submittedName>
        <fullName evidence="2">Uncharacterized protein</fullName>
    </submittedName>
</protein>
<evidence type="ECO:0000256" key="1">
    <source>
        <dbReference type="SAM" id="MobiDB-lite"/>
    </source>
</evidence>
<keyword evidence="3" id="KW-1185">Reference proteome</keyword>
<sequence length="100" mass="11554">MTKRKNFPFRESVQTPPPKRRHFKGEIKPNFLHFFLSVVLFCFPKKKKHKTPSPQLVSPTNQIPSPPAVPPPYSVVDSARRWAFQPRFVLQVSDAWKAGV</sequence>